<dbReference type="GO" id="GO:0008156">
    <property type="term" value="P:negative regulation of DNA replication"/>
    <property type="evidence" value="ECO:0007669"/>
    <property type="project" value="UniProtKB-UniRule"/>
</dbReference>
<name>A0A5C8NRH4_9BACI</name>
<dbReference type="Pfam" id="PF06156">
    <property type="entry name" value="YabA"/>
    <property type="match status" value="1"/>
</dbReference>
<evidence type="ECO:0000313" key="10">
    <source>
        <dbReference type="Proteomes" id="UP000321574"/>
    </source>
</evidence>
<feature type="binding site" evidence="6">
    <location>
        <position position="98"/>
    </location>
    <ligand>
        <name>Zn(2+)</name>
        <dbReference type="ChEBI" id="CHEBI:29105"/>
    </ligand>
</feature>
<keyword evidence="10" id="KW-1185">Reference proteome</keyword>
<comment type="caution">
    <text evidence="9">The sequence shown here is derived from an EMBL/GenBank/DDBJ whole genome shotgun (WGS) entry which is preliminary data.</text>
</comment>
<accession>A0A5C8NRH4</accession>
<feature type="compositionally biased region" description="Basic and acidic residues" evidence="8">
    <location>
        <begin position="51"/>
        <end position="69"/>
    </location>
</feature>
<keyword evidence="7" id="KW-0175">Coiled coil</keyword>
<dbReference type="GO" id="GO:0043590">
    <property type="term" value="C:bacterial nucleoid"/>
    <property type="evidence" value="ECO:0007669"/>
    <property type="project" value="UniProtKB-UniRule"/>
</dbReference>
<gene>
    <name evidence="6 9" type="primary">yabA</name>
    <name evidence="9" type="ORF">FHP05_11495</name>
</gene>
<dbReference type="GO" id="GO:0008270">
    <property type="term" value="F:zinc ion binding"/>
    <property type="evidence" value="ECO:0007669"/>
    <property type="project" value="UniProtKB-UniRule"/>
</dbReference>
<keyword evidence="2 6" id="KW-0235">DNA replication</keyword>
<dbReference type="InterPro" id="IPR010377">
    <property type="entry name" value="YabA"/>
</dbReference>
<dbReference type="GO" id="GO:0006260">
    <property type="term" value="P:DNA replication"/>
    <property type="evidence" value="ECO:0007669"/>
    <property type="project" value="UniProtKB-KW"/>
</dbReference>
<dbReference type="NCBIfam" id="NF009644">
    <property type="entry name" value="PRK13169.1-5"/>
    <property type="match status" value="1"/>
</dbReference>
<evidence type="ECO:0000256" key="4">
    <source>
        <dbReference type="ARBA" id="ARBA00022833"/>
    </source>
</evidence>
<evidence type="ECO:0000256" key="3">
    <source>
        <dbReference type="ARBA" id="ARBA00022723"/>
    </source>
</evidence>
<dbReference type="OrthoDB" id="2112130at2"/>
<dbReference type="Proteomes" id="UP000321574">
    <property type="component" value="Unassembled WGS sequence"/>
</dbReference>
<organism evidence="9 10">
    <name type="scientific">Cerasibacillus terrae</name>
    <dbReference type="NCBI Taxonomy" id="2498845"/>
    <lineage>
        <taxon>Bacteria</taxon>
        <taxon>Bacillati</taxon>
        <taxon>Bacillota</taxon>
        <taxon>Bacilli</taxon>
        <taxon>Bacillales</taxon>
        <taxon>Bacillaceae</taxon>
        <taxon>Cerasibacillus</taxon>
    </lineage>
</organism>
<keyword evidence="3 6" id="KW-0479">Metal-binding</keyword>
<sequence length="122" mass="14474">MKKRQIFDQVMDMKKQIGEFYEQLGELKDKLSILLEENHRLEMENHHLRNRMEHKQKGTDDPIHDHVDDENQEDDDQAIPGEGYDNLARIYEEGFHICNLEFGSPREEDCIFCLDLLSKKNG</sequence>
<dbReference type="HAMAP" id="MF_01159">
    <property type="entry name" value="YabA"/>
    <property type="match status" value="1"/>
</dbReference>
<comment type="similarity">
    <text evidence="6">Belongs to the YabA family.</text>
</comment>
<comment type="subcellular location">
    <subcellularLocation>
        <location evidence="6">Cytoplasm</location>
        <location evidence="6">Nucleoid</location>
    </subcellularLocation>
    <text evidence="6">Localizes in tight foci, which correspond to the replisome at mid-cell throughout the cell cycle.</text>
</comment>
<keyword evidence="1 6" id="KW-0963">Cytoplasm</keyword>
<protein>
    <recommendedName>
        <fullName evidence="6">Replication initiation control protein YabA</fullName>
    </recommendedName>
</protein>
<feature type="coiled-coil region" evidence="7">
    <location>
        <begin position="24"/>
        <end position="51"/>
    </location>
</feature>
<evidence type="ECO:0000256" key="1">
    <source>
        <dbReference type="ARBA" id="ARBA00022490"/>
    </source>
</evidence>
<evidence type="ECO:0000256" key="5">
    <source>
        <dbReference type="ARBA" id="ARBA00022880"/>
    </source>
</evidence>
<keyword evidence="5 6" id="KW-0236">DNA replication inhibitor</keyword>
<comment type="function">
    <text evidence="6">Involved in control of chromosome replication initiation. Inhibits the cooperative binding of DnaA to the oriC region, thus negatively regulating initiation of chromosome replication. Inhibits the ability of DnaA-ATP to form a helix on DNA; does not disassemble preformed DnaA-DNA helices. Decreases the residence time of DnaA on the chromosome at its binding sites (oriC, replication forks and promoter-binding sites). Tethers DnaA to the replication machinery via the DNA polymerase beta sliding clamp subunit (dnaN). Associates with oriC and other DnaA targets on the chromosome in a DnaA-dependent manner.</text>
</comment>
<proteinExistence type="inferred from homology"/>
<keyword evidence="4 6" id="KW-0862">Zinc</keyword>
<feature type="binding site" evidence="6">
    <location>
        <position position="110"/>
    </location>
    <ligand>
        <name>Zn(2+)</name>
        <dbReference type="ChEBI" id="CHEBI:29105"/>
    </ligand>
</feature>
<dbReference type="EMBL" id="VDUW01000008">
    <property type="protein sequence ID" value="TXL63425.1"/>
    <property type="molecule type" value="Genomic_DNA"/>
</dbReference>
<evidence type="ECO:0000256" key="8">
    <source>
        <dbReference type="SAM" id="MobiDB-lite"/>
    </source>
</evidence>
<evidence type="ECO:0000313" key="9">
    <source>
        <dbReference type="EMBL" id="TXL63425.1"/>
    </source>
</evidence>
<dbReference type="PIRSF" id="PIRSF021439">
    <property type="entry name" value="DUF972"/>
    <property type="match status" value="1"/>
</dbReference>
<evidence type="ECO:0000256" key="2">
    <source>
        <dbReference type="ARBA" id="ARBA00022705"/>
    </source>
</evidence>
<feature type="region of interest" description="Disordered" evidence="8">
    <location>
        <begin position="51"/>
        <end position="83"/>
    </location>
</feature>
<dbReference type="AlphaFoldDB" id="A0A5C8NRH4"/>
<feature type="binding site" evidence="6">
    <location>
        <position position="113"/>
    </location>
    <ligand>
        <name>Zn(2+)</name>
        <dbReference type="ChEBI" id="CHEBI:29105"/>
    </ligand>
</feature>
<feature type="binding site" evidence="6">
    <location>
        <position position="96"/>
    </location>
    <ligand>
        <name>Zn(2+)</name>
        <dbReference type="ChEBI" id="CHEBI:29105"/>
    </ligand>
</feature>
<evidence type="ECO:0000256" key="7">
    <source>
        <dbReference type="SAM" id="Coils"/>
    </source>
</evidence>
<reference evidence="9 10" key="1">
    <citation type="submission" date="2019-06" db="EMBL/GenBank/DDBJ databases">
        <title>Cerasibacillus sp. nov., isolated from maize field.</title>
        <authorList>
            <person name="Lin S.-Y."/>
            <person name="Tsai C.-F."/>
            <person name="Young C.-C."/>
        </authorList>
    </citation>
    <scope>NUCLEOTIDE SEQUENCE [LARGE SCALE GENOMIC DNA]</scope>
    <source>
        <strain evidence="9 10">CC-CFT480</strain>
    </source>
</reference>
<comment type="cofactor">
    <cofactor evidence="6">
        <name>Zn(2+)</name>
        <dbReference type="ChEBI" id="CHEBI:29105"/>
    </cofactor>
    <text evidence="6">Binds 1 zinc ion per subunit.</text>
</comment>
<dbReference type="RefSeq" id="WP_147668382.1">
    <property type="nucleotide sequence ID" value="NZ_VDUW01000008.1"/>
</dbReference>
<evidence type="ECO:0000256" key="6">
    <source>
        <dbReference type="HAMAP-Rule" id="MF_01159"/>
    </source>
</evidence>
<comment type="subunit">
    <text evidence="6">Homotetramer. Interacts with both DnaA and DnaN, acting as a bridge between these two proteins.</text>
</comment>